<name>A0A517SYN5_9BACT</name>
<accession>A0A517SYN5</accession>
<dbReference type="GO" id="GO:0050116">
    <property type="term" value="F:N,N-dimethylformamidase activity"/>
    <property type="evidence" value="ECO:0007669"/>
    <property type="project" value="UniProtKB-EC"/>
</dbReference>
<dbReference type="GO" id="GO:0046872">
    <property type="term" value="F:metal ion binding"/>
    <property type="evidence" value="ECO:0007669"/>
    <property type="project" value="UniProtKB-KW"/>
</dbReference>
<dbReference type="PANTHER" id="PTHR33546:SF1">
    <property type="entry name" value="LARGE, MULTIFUNCTIONAL SECRETED PROTEIN"/>
    <property type="match status" value="1"/>
</dbReference>
<keyword evidence="8" id="KW-0378">Hydrolase</keyword>
<evidence type="ECO:0000313" key="8">
    <source>
        <dbReference type="EMBL" id="QDT61259.1"/>
    </source>
</evidence>
<dbReference type="GO" id="GO:0020037">
    <property type="term" value="F:heme binding"/>
    <property type="evidence" value="ECO:0007669"/>
    <property type="project" value="InterPro"/>
</dbReference>
<dbReference type="SUPFAM" id="SSF48371">
    <property type="entry name" value="ARM repeat"/>
    <property type="match status" value="1"/>
</dbReference>
<dbReference type="NCBIfam" id="TIGR02603">
    <property type="entry name" value="CxxCH_TIGR02603"/>
    <property type="match status" value="1"/>
</dbReference>
<dbReference type="Pfam" id="PF23500">
    <property type="entry name" value="DUF7133"/>
    <property type="match status" value="1"/>
</dbReference>
<evidence type="ECO:0000256" key="4">
    <source>
        <dbReference type="ARBA" id="ARBA00023004"/>
    </source>
</evidence>
<dbReference type="PANTHER" id="PTHR33546">
    <property type="entry name" value="LARGE, MULTIFUNCTIONAL SECRETED PROTEIN-RELATED"/>
    <property type="match status" value="1"/>
</dbReference>
<proteinExistence type="predicted"/>
<dbReference type="Gene3D" id="1.10.760.10">
    <property type="entry name" value="Cytochrome c-like domain"/>
    <property type="match status" value="1"/>
</dbReference>
<dbReference type="Proteomes" id="UP000315003">
    <property type="component" value="Chromosome"/>
</dbReference>
<dbReference type="SUPFAM" id="SSF49899">
    <property type="entry name" value="Concanavalin A-like lectins/glucanases"/>
    <property type="match status" value="1"/>
</dbReference>
<dbReference type="Gene3D" id="1.25.10.10">
    <property type="entry name" value="Leucine-rich Repeat Variant"/>
    <property type="match status" value="1"/>
</dbReference>
<gene>
    <name evidence="8" type="primary">dmfA2</name>
    <name evidence="8" type="ORF">SV7mr_37930</name>
</gene>
<evidence type="ECO:0000256" key="3">
    <source>
        <dbReference type="ARBA" id="ARBA00022729"/>
    </source>
</evidence>
<dbReference type="InterPro" id="IPR013427">
    <property type="entry name" value="Haem-bd_dom_put"/>
</dbReference>
<dbReference type="PROSITE" id="PS51007">
    <property type="entry name" value="CYTC"/>
    <property type="match status" value="1"/>
</dbReference>
<evidence type="ECO:0000259" key="7">
    <source>
        <dbReference type="PROSITE" id="PS51007"/>
    </source>
</evidence>
<dbReference type="NCBIfam" id="TIGR02604">
    <property type="entry name" value="Piru_Ver_Nterm"/>
    <property type="match status" value="1"/>
</dbReference>
<keyword evidence="4 6" id="KW-0408">Iron</keyword>
<dbReference type="SUPFAM" id="SSF63825">
    <property type="entry name" value="YWTD domain"/>
    <property type="match status" value="1"/>
</dbReference>
<keyword evidence="9" id="KW-1185">Reference proteome</keyword>
<feature type="domain" description="Cytochrome c" evidence="7">
    <location>
        <begin position="611"/>
        <end position="749"/>
    </location>
</feature>
<evidence type="ECO:0000256" key="5">
    <source>
        <dbReference type="ARBA" id="ARBA00023157"/>
    </source>
</evidence>
<dbReference type="Gene3D" id="2.120.10.30">
    <property type="entry name" value="TolB, C-terminal domain"/>
    <property type="match status" value="1"/>
</dbReference>
<keyword evidence="3" id="KW-0732">Signal</keyword>
<dbReference type="InterPro" id="IPR029062">
    <property type="entry name" value="Class_I_gatase-like"/>
</dbReference>
<dbReference type="InterPro" id="IPR055557">
    <property type="entry name" value="DUF7133"/>
</dbReference>
<keyword evidence="1 6" id="KW-0349">Heme</keyword>
<dbReference type="SUPFAM" id="SSF52317">
    <property type="entry name" value="Class I glutamine amidotransferase-like"/>
    <property type="match status" value="1"/>
</dbReference>
<dbReference type="OrthoDB" id="9770043at2"/>
<dbReference type="InterPro" id="IPR016024">
    <property type="entry name" value="ARM-type_fold"/>
</dbReference>
<dbReference type="Pfam" id="PF13385">
    <property type="entry name" value="Laminin_G_3"/>
    <property type="match status" value="1"/>
</dbReference>
<dbReference type="SUPFAM" id="SSF46626">
    <property type="entry name" value="Cytochrome c"/>
    <property type="match status" value="1"/>
</dbReference>
<dbReference type="SMART" id="SM00560">
    <property type="entry name" value="LamGL"/>
    <property type="match status" value="1"/>
</dbReference>
<keyword evidence="2 6" id="KW-0479">Metal-binding</keyword>
<dbReference type="InterPro" id="IPR046540">
    <property type="entry name" value="DMFA2_C"/>
</dbReference>
<dbReference type="GO" id="GO:0009055">
    <property type="term" value="F:electron transfer activity"/>
    <property type="evidence" value="ECO:0007669"/>
    <property type="project" value="InterPro"/>
</dbReference>
<dbReference type="InterPro" id="IPR013320">
    <property type="entry name" value="ConA-like_dom_sf"/>
</dbReference>
<protein>
    <submittedName>
        <fullName evidence="8">N,N-dimethylformamidase beta subunit</fullName>
        <ecNumber evidence="8">3.5.1.56</ecNumber>
    </submittedName>
</protein>
<dbReference type="InterPro" id="IPR011042">
    <property type="entry name" value="6-blade_b-propeller_TolB-like"/>
</dbReference>
<dbReference type="EC" id="3.5.1.56" evidence="8"/>
<sequence length="1511" mass="166320">MHRIKLIATLLVMLVLNVFEPVAGEQTISLPPHHFTIPDGYQLKKVAGPPLVKRPIHMCYDQAGALYVTDSSGNTDKAPKQLNDPQHRILRLVDRDGDGVFDQSTVFAENLSFPEGILVHEGAVYVGAPPCIWKFRDTDGDHVADERTIWFDGGSIEGCGNDLHGPYLGPDGFFYWCKGAFAPQEHQLSGGRLVQSNAAHIYRARPDGSQLEMVITGGMNNPVGLAFSQTGERFLSGTFFDLSKPGRRDGILHAVYGGTYGRKNPRVLKPHPATGDLLPILTQLGPAAPSGMVMAKTDSLGLQGDLLCTQFNMRRLSRHVLTPAQSTVTAQTSTLLESDQTDFHPTDVIEDVDGSLLIADTGSWYMICCPTSKIAKPDVLGAIYRLEKQGGKPPHDPRGLNLAWTVPQVSWLSDPRPAVAKRAMDALAKPENIAALSHGQASVPGVWTLHRIDDPRARDAVRSCLTSADKDIVSAAIHSIALWRDSQATEDLITLLGNHDPHLGRLAAMALGRLQDRTAVQPLLDCYSDSMDAFFKHAIIYALFEIADETVLASDHALAKQVRAMQRVAQENAPQVEYPEILPAKPLPVSPDEIARQQAHLNQLATFLPKADAGRGAKLFANQERSKCLLCHTRGNQGEKLGPDLTMIGAIRSERDLLEAIAYPSASIARYHETINVLTEDGNVVSGLLVKETAKQMFLATSETQVQAVSYQQIEQARYSNVSMMPQGLDKMLTSQEIADLVAYLRQPLSQRETIQQTIHEMPPHRAITLPGLHAYAQKSIAAGDEIEFRVSSTVPYKLRVVRLGADPENRDQDPVLASFPNPEPTSQPIHPGSYIHADKGLAADRELSQLTIECWIRPFSLAGWQGLITQHDYPEHSGIGLFLNGDRIAFITDQGGQFNRAALHESDSGWLKTQQWHHVVGTWDGKMKRIFIDGELAGEFPYQGTVLPGQTALRIGAYGSHGVSDNFYNGDVAMVSLSDKALSTANVKQRHADRGLTVPKGNAVLACWPLREERGSFVAEVGGNARHGTIINNGTWMIGGPSFDAASVDRHDSDYDPTADSDRGHGLRLASDELYDARWSVSHSFEVPADARSGLYAGRFDFKIDGQAKTVYTTFIVRRPKDRPKAPILVLVSSNTWLAYNSAPFAHAHGPQLTQMGTGGLTNSHPGAPAYSCYRDHQHGQPTYKLGMKIPWPSAGPNKTYINNQYSHLMRGERFLHLWLDKQGYAYDVVTDRDLDRDPDLLKGYEAVVINGHSEYWSARAYDGLDNYLKAGGDAVVLSGNTMFWRVTYDKDDAYMECRKFGTSIGGRRHAQVGELYHSHDFERGSLMRFCGYPAWKVVGLTCIGWGGTFKPYQVQQPDHFLFNEPHKVGLKKGATLGIIRKGVGAVGHEYDVRLSTLQRATADSVVKGLVEPKGIVTVASSHDQRRVIDYNAEGHKPRIGNESTIAEIIYWERPQGGRVFHTGSIATAWGVYHDPAMSKLLQNVLHRFDVRPEQADSLPNMHGKPTGPL</sequence>
<dbReference type="RefSeq" id="WP_145275160.1">
    <property type="nucleotide sequence ID" value="NZ_CP036272.1"/>
</dbReference>
<dbReference type="InterPro" id="IPR011989">
    <property type="entry name" value="ARM-like"/>
</dbReference>
<dbReference type="InterPro" id="IPR013428">
    <property type="entry name" value="Membrane-bound_put_N"/>
</dbReference>
<evidence type="ECO:0000256" key="6">
    <source>
        <dbReference type="PROSITE-ProRule" id="PRU00433"/>
    </source>
</evidence>
<dbReference type="Pfam" id="PF20254">
    <property type="entry name" value="DMFA2_C"/>
    <property type="match status" value="1"/>
</dbReference>
<dbReference type="InterPro" id="IPR009056">
    <property type="entry name" value="Cyt_c-like_dom"/>
</dbReference>
<evidence type="ECO:0000256" key="2">
    <source>
        <dbReference type="ARBA" id="ARBA00022723"/>
    </source>
</evidence>
<evidence type="ECO:0000256" key="1">
    <source>
        <dbReference type="ARBA" id="ARBA00022617"/>
    </source>
</evidence>
<keyword evidence="5" id="KW-1015">Disulfide bond</keyword>
<dbReference type="InterPro" id="IPR006558">
    <property type="entry name" value="LamG-like"/>
</dbReference>
<dbReference type="Gene3D" id="2.60.120.200">
    <property type="match status" value="1"/>
</dbReference>
<reference evidence="8 9" key="1">
    <citation type="submission" date="2019-02" db="EMBL/GenBank/DDBJ databases">
        <title>Deep-cultivation of Planctomycetes and their phenomic and genomic characterization uncovers novel biology.</title>
        <authorList>
            <person name="Wiegand S."/>
            <person name="Jogler M."/>
            <person name="Boedeker C."/>
            <person name="Pinto D."/>
            <person name="Vollmers J."/>
            <person name="Rivas-Marin E."/>
            <person name="Kohn T."/>
            <person name="Peeters S.H."/>
            <person name="Heuer A."/>
            <person name="Rast P."/>
            <person name="Oberbeckmann S."/>
            <person name="Bunk B."/>
            <person name="Jeske O."/>
            <person name="Meyerdierks A."/>
            <person name="Storesund J.E."/>
            <person name="Kallscheuer N."/>
            <person name="Luecker S."/>
            <person name="Lage O.M."/>
            <person name="Pohl T."/>
            <person name="Merkel B.J."/>
            <person name="Hornburger P."/>
            <person name="Mueller R.-W."/>
            <person name="Bruemmer F."/>
            <person name="Labrenz M."/>
            <person name="Spormann A.M."/>
            <person name="Op den Camp H."/>
            <person name="Overmann J."/>
            <person name="Amann R."/>
            <person name="Jetten M.S.M."/>
            <person name="Mascher T."/>
            <person name="Medema M.H."/>
            <person name="Devos D.P."/>
            <person name="Kaster A.-K."/>
            <person name="Ovreas L."/>
            <person name="Rohde M."/>
            <person name="Galperin M.Y."/>
            <person name="Jogler C."/>
        </authorList>
    </citation>
    <scope>NUCLEOTIDE SEQUENCE [LARGE SCALE GENOMIC DNA]</scope>
    <source>
        <strain evidence="8 9">SV_7m_r</strain>
    </source>
</reference>
<dbReference type="Pfam" id="PF13646">
    <property type="entry name" value="HEAT_2"/>
    <property type="match status" value="1"/>
</dbReference>
<dbReference type="EMBL" id="CP036272">
    <property type="protein sequence ID" value="QDT61259.1"/>
    <property type="molecule type" value="Genomic_DNA"/>
</dbReference>
<organism evidence="8 9">
    <name type="scientific">Stieleria bergensis</name>
    <dbReference type="NCBI Taxonomy" id="2528025"/>
    <lineage>
        <taxon>Bacteria</taxon>
        <taxon>Pseudomonadati</taxon>
        <taxon>Planctomycetota</taxon>
        <taxon>Planctomycetia</taxon>
        <taxon>Pirellulales</taxon>
        <taxon>Pirellulaceae</taxon>
        <taxon>Stieleria</taxon>
    </lineage>
</organism>
<evidence type="ECO:0000313" key="9">
    <source>
        <dbReference type="Proteomes" id="UP000315003"/>
    </source>
</evidence>
<dbReference type="InterPro" id="IPR036909">
    <property type="entry name" value="Cyt_c-like_dom_sf"/>
</dbReference>